<keyword evidence="3" id="KW-0999">Mitochondrion inner membrane</keyword>
<sequence length="70" mass="8026">MPAGVPLRQYLTFTAAALLSMFCGSQVVHNYYHPLRDLNYYIEREIKSQRLREVVQQPGGVAKSSNEVRQ</sequence>
<evidence type="ECO:0000256" key="8">
    <source>
        <dbReference type="SAM" id="SignalP"/>
    </source>
</evidence>
<keyword evidence="6" id="KW-0472">Membrane</keyword>
<name>A0A2M3ZEL0_9DIPT</name>
<dbReference type="AlphaFoldDB" id="A0A2M3ZEL0"/>
<dbReference type="PANTHER" id="PTHR28492">
    <property type="entry name" value="HYPOTHETICAL PROTEIN LOC691921"/>
    <property type="match status" value="1"/>
</dbReference>
<dbReference type="Pfam" id="PF14990">
    <property type="entry name" value="DUF4516"/>
    <property type="match status" value="1"/>
</dbReference>
<keyword evidence="4" id="KW-1133">Transmembrane helix</keyword>
<evidence type="ECO:0000256" key="2">
    <source>
        <dbReference type="ARBA" id="ARBA00022692"/>
    </source>
</evidence>
<keyword evidence="8" id="KW-0732">Signal</keyword>
<accession>A0A2M3ZEL0</accession>
<dbReference type="GO" id="GO:0005743">
    <property type="term" value="C:mitochondrial inner membrane"/>
    <property type="evidence" value="ECO:0007669"/>
    <property type="project" value="UniProtKB-SubCell"/>
</dbReference>
<dbReference type="InterPro" id="IPR027858">
    <property type="entry name" value="BRAWNIN"/>
</dbReference>
<dbReference type="GO" id="GO:0034551">
    <property type="term" value="P:mitochondrial respiratory chain complex III assembly"/>
    <property type="evidence" value="ECO:0007669"/>
    <property type="project" value="InterPro"/>
</dbReference>
<evidence type="ECO:0000256" key="5">
    <source>
        <dbReference type="ARBA" id="ARBA00023128"/>
    </source>
</evidence>
<evidence type="ECO:0000256" key="4">
    <source>
        <dbReference type="ARBA" id="ARBA00022989"/>
    </source>
</evidence>
<evidence type="ECO:0000256" key="7">
    <source>
        <dbReference type="ARBA" id="ARBA00044944"/>
    </source>
</evidence>
<protein>
    <submittedName>
        <fullName evidence="9">Putative secreted peptide</fullName>
    </submittedName>
</protein>
<evidence type="ECO:0000256" key="3">
    <source>
        <dbReference type="ARBA" id="ARBA00022792"/>
    </source>
</evidence>
<evidence type="ECO:0000313" key="9">
    <source>
        <dbReference type="EMBL" id="MBW26935.1"/>
    </source>
</evidence>
<proteinExistence type="inferred from homology"/>
<evidence type="ECO:0000256" key="1">
    <source>
        <dbReference type="ARBA" id="ARBA00004434"/>
    </source>
</evidence>
<feature type="signal peptide" evidence="8">
    <location>
        <begin position="1"/>
        <end position="25"/>
    </location>
</feature>
<dbReference type="PANTHER" id="PTHR28492:SF1">
    <property type="entry name" value="UBIQUINOL-CYTOCHROME-C REDUCTASE COMPLEX ASSEMBLY FACTOR 6"/>
    <property type="match status" value="1"/>
</dbReference>
<comment type="subcellular location">
    <subcellularLocation>
        <location evidence="1">Mitochondrion inner membrane</location>
        <topology evidence="1">Single-pass membrane protein</topology>
    </subcellularLocation>
</comment>
<organism evidence="9">
    <name type="scientific">Anopheles braziliensis</name>
    <dbReference type="NCBI Taxonomy" id="58242"/>
    <lineage>
        <taxon>Eukaryota</taxon>
        <taxon>Metazoa</taxon>
        <taxon>Ecdysozoa</taxon>
        <taxon>Arthropoda</taxon>
        <taxon>Hexapoda</taxon>
        <taxon>Insecta</taxon>
        <taxon>Pterygota</taxon>
        <taxon>Neoptera</taxon>
        <taxon>Endopterygota</taxon>
        <taxon>Diptera</taxon>
        <taxon>Nematocera</taxon>
        <taxon>Culicoidea</taxon>
        <taxon>Culicidae</taxon>
        <taxon>Anophelinae</taxon>
        <taxon>Anopheles</taxon>
    </lineage>
</organism>
<keyword evidence="5" id="KW-0496">Mitochondrion</keyword>
<reference evidence="9" key="1">
    <citation type="submission" date="2018-01" db="EMBL/GenBank/DDBJ databases">
        <title>An insight into the sialome of Amazonian anophelines.</title>
        <authorList>
            <person name="Ribeiro J.M."/>
            <person name="Scarpassa V."/>
            <person name="Calvo E."/>
        </authorList>
    </citation>
    <scope>NUCLEOTIDE SEQUENCE</scope>
    <source>
        <tissue evidence="9">Salivary glands</tissue>
    </source>
</reference>
<evidence type="ECO:0000256" key="6">
    <source>
        <dbReference type="ARBA" id="ARBA00023136"/>
    </source>
</evidence>
<dbReference type="EMBL" id="GGFM01006184">
    <property type="protein sequence ID" value="MBW26935.1"/>
    <property type="molecule type" value="Transcribed_RNA"/>
</dbReference>
<feature type="chain" id="PRO_5014759762" evidence="8">
    <location>
        <begin position="26"/>
        <end position="70"/>
    </location>
</feature>
<keyword evidence="2" id="KW-0812">Transmembrane</keyword>
<comment type="similarity">
    <text evidence="7">Belongs to the UQCC6 family.</text>
</comment>